<dbReference type="AlphaFoldDB" id="A0A699I968"/>
<protein>
    <submittedName>
        <fullName evidence="1">Transposase, MuDR, MULE transposase domain protein</fullName>
    </submittedName>
</protein>
<proteinExistence type="predicted"/>
<accession>A0A699I968</accession>
<comment type="caution">
    <text evidence="1">The sequence shown here is derived from an EMBL/GenBank/DDBJ whole genome shotgun (WGS) entry which is preliminary data.</text>
</comment>
<dbReference type="EMBL" id="BKCJ010260971">
    <property type="protein sequence ID" value="GEZ28463.1"/>
    <property type="molecule type" value="Genomic_DNA"/>
</dbReference>
<dbReference type="Gene3D" id="3.40.395.10">
    <property type="entry name" value="Adenoviral Proteinase, Chain A"/>
    <property type="match status" value="1"/>
</dbReference>
<gene>
    <name evidence="1" type="ORF">Tci_500436</name>
</gene>
<evidence type="ECO:0000313" key="1">
    <source>
        <dbReference type="EMBL" id="GEZ28463.1"/>
    </source>
</evidence>
<dbReference type="InterPro" id="IPR038765">
    <property type="entry name" value="Papain-like_cys_pep_sf"/>
</dbReference>
<organism evidence="1">
    <name type="scientific">Tanacetum cinerariifolium</name>
    <name type="common">Dalmatian daisy</name>
    <name type="synonym">Chrysanthemum cinerariifolium</name>
    <dbReference type="NCBI Taxonomy" id="118510"/>
    <lineage>
        <taxon>Eukaryota</taxon>
        <taxon>Viridiplantae</taxon>
        <taxon>Streptophyta</taxon>
        <taxon>Embryophyta</taxon>
        <taxon>Tracheophyta</taxon>
        <taxon>Spermatophyta</taxon>
        <taxon>Magnoliopsida</taxon>
        <taxon>eudicotyledons</taxon>
        <taxon>Gunneridae</taxon>
        <taxon>Pentapetalae</taxon>
        <taxon>asterids</taxon>
        <taxon>campanulids</taxon>
        <taxon>Asterales</taxon>
        <taxon>Asteraceae</taxon>
        <taxon>Asteroideae</taxon>
        <taxon>Anthemideae</taxon>
        <taxon>Anthemidinae</taxon>
        <taxon>Tanacetum</taxon>
    </lineage>
</organism>
<sequence>MSAFINNKDLPEYRFPWGKRDIVIGRSFLLRLSCLKIGKSGWLTNQVYFPFNELKQHWCLAQLEIRTGVVTFYDSLDWASRSRRHWWRRMKKVLPEKLTLYLLMHGFGVRPDTLDPTIIKVSYPRGGHGSWYVYVFTLSSMGWKKLDNDSLPRESIRFKCSSQVVVGRLIIWAGHERLRLLELWDVTRVYRPNDIINDLNIEFNIDVSYKRAWKGKQLALKSNQGDPISSFAQLPYYRYNLKLANENTVTHIDIDHEGRFKMLFIAFGVAVRI</sequence>
<dbReference type="SUPFAM" id="SSF54001">
    <property type="entry name" value="Cysteine proteinases"/>
    <property type="match status" value="1"/>
</dbReference>
<reference evidence="1" key="1">
    <citation type="journal article" date="2019" name="Sci. Rep.">
        <title>Draft genome of Tanacetum cinerariifolium, the natural source of mosquito coil.</title>
        <authorList>
            <person name="Yamashiro T."/>
            <person name="Shiraishi A."/>
            <person name="Satake H."/>
            <person name="Nakayama K."/>
        </authorList>
    </citation>
    <scope>NUCLEOTIDE SEQUENCE</scope>
</reference>
<name>A0A699I968_TANCI</name>